<dbReference type="EMBL" id="JALGBI010000001">
    <property type="protein sequence ID" value="MCJ0763818.1"/>
    <property type="molecule type" value="Genomic_DNA"/>
</dbReference>
<evidence type="ECO:0000256" key="1">
    <source>
        <dbReference type="SAM" id="MobiDB-lite"/>
    </source>
</evidence>
<evidence type="ECO:0000313" key="2">
    <source>
        <dbReference type="EMBL" id="MCJ0763818.1"/>
    </source>
</evidence>
<proteinExistence type="predicted"/>
<dbReference type="AlphaFoldDB" id="A0A9X2AMK0"/>
<dbReference type="PROSITE" id="PS51257">
    <property type="entry name" value="PROKAR_LIPOPROTEIN"/>
    <property type="match status" value="1"/>
</dbReference>
<sequence length="158" mass="17365">MRFIKLATASVLSFLAGCVSTPLPPERPAPGPASLPPGASLPPPPTSLARSWDEYRLRAARRILQTSGSEAFAGQLPEVLQAIPVLQVQLNQDGSVRRIDVMRSPQFAPETIEMAANAIRRAAPFGPVAHLPHPWQFNETFLYNDDLKFQIRSLVESR</sequence>
<accession>A0A9X2AMK0</accession>
<protein>
    <recommendedName>
        <fullName evidence="4">TonB C-terminal domain-containing protein</fullName>
    </recommendedName>
</protein>
<comment type="caution">
    <text evidence="2">The sequence shown here is derived from an EMBL/GenBank/DDBJ whole genome shotgun (WGS) entry which is preliminary data.</text>
</comment>
<feature type="compositionally biased region" description="Pro residues" evidence="1">
    <location>
        <begin position="25"/>
        <end position="46"/>
    </location>
</feature>
<evidence type="ECO:0008006" key="4">
    <source>
        <dbReference type="Google" id="ProtNLM"/>
    </source>
</evidence>
<name>A0A9X2AMK0_9BURK</name>
<gene>
    <name evidence="2" type="ORF">MMF98_11440</name>
</gene>
<dbReference type="Proteomes" id="UP001139447">
    <property type="component" value="Unassembled WGS sequence"/>
</dbReference>
<feature type="region of interest" description="Disordered" evidence="1">
    <location>
        <begin position="25"/>
        <end position="47"/>
    </location>
</feature>
<organism evidence="2 3">
    <name type="scientific">Variovorax terrae</name>
    <dbReference type="NCBI Taxonomy" id="2923278"/>
    <lineage>
        <taxon>Bacteria</taxon>
        <taxon>Pseudomonadati</taxon>
        <taxon>Pseudomonadota</taxon>
        <taxon>Betaproteobacteria</taxon>
        <taxon>Burkholderiales</taxon>
        <taxon>Comamonadaceae</taxon>
        <taxon>Variovorax</taxon>
    </lineage>
</organism>
<keyword evidence="3" id="KW-1185">Reference proteome</keyword>
<evidence type="ECO:0000313" key="3">
    <source>
        <dbReference type="Proteomes" id="UP001139447"/>
    </source>
</evidence>
<reference evidence="2" key="1">
    <citation type="submission" date="2022-03" db="EMBL/GenBank/DDBJ databases">
        <authorList>
            <person name="Woo C.Y."/>
        </authorList>
    </citation>
    <scope>NUCLEOTIDE SEQUENCE</scope>
    <source>
        <strain evidence="2">CYS-02</strain>
    </source>
</reference>
<dbReference type="RefSeq" id="WP_243306395.1">
    <property type="nucleotide sequence ID" value="NZ_JALGBI010000001.1"/>
</dbReference>